<dbReference type="STRING" id="1817758.A2150_02915"/>
<dbReference type="PANTHER" id="PTHR37423">
    <property type="entry name" value="SOLUBLE LYTIC MUREIN TRANSGLYCOSYLASE-RELATED"/>
    <property type="match status" value="1"/>
</dbReference>
<name>A0A1F6T933_9PROT</name>
<reference evidence="4 5" key="1">
    <citation type="journal article" date="2016" name="Nat. Commun.">
        <title>Thousands of microbial genomes shed light on interconnected biogeochemical processes in an aquifer system.</title>
        <authorList>
            <person name="Anantharaman K."/>
            <person name="Brown C.T."/>
            <person name="Hug L.A."/>
            <person name="Sharon I."/>
            <person name="Castelle C.J."/>
            <person name="Probst A.J."/>
            <person name="Thomas B.C."/>
            <person name="Singh A."/>
            <person name="Wilkins M.J."/>
            <person name="Karaoz U."/>
            <person name="Brodie E.L."/>
            <person name="Williams K.H."/>
            <person name="Hubbard S.S."/>
            <person name="Banfield J.F."/>
        </authorList>
    </citation>
    <scope>NUCLEOTIDE SEQUENCE [LARGE SCALE GENOMIC DNA]</scope>
</reference>
<evidence type="ECO:0000259" key="3">
    <source>
        <dbReference type="Pfam" id="PF01464"/>
    </source>
</evidence>
<proteinExistence type="inferred from homology"/>
<dbReference type="AlphaFoldDB" id="A0A1F6T933"/>
<dbReference type="SUPFAM" id="SSF53955">
    <property type="entry name" value="Lysozyme-like"/>
    <property type="match status" value="1"/>
</dbReference>
<dbReference type="PANTHER" id="PTHR37423:SF2">
    <property type="entry name" value="MEMBRANE-BOUND LYTIC MUREIN TRANSGLYCOSYLASE C"/>
    <property type="match status" value="1"/>
</dbReference>
<accession>A0A1F6T933</accession>
<comment type="caution">
    <text evidence="4">The sequence shown here is derived from an EMBL/GenBank/DDBJ whole genome shotgun (WGS) entry which is preliminary data.</text>
</comment>
<dbReference type="InterPro" id="IPR023346">
    <property type="entry name" value="Lysozyme-like_dom_sf"/>
</dbReference>
<dbReference type="Proteomes" id="UP000177925">
    <property type="component" value="Unassembled WGS sequence"/>
</dbReference>
<dbReference type="EMBL" id="MFSS01000121">
    <property type="protein sequence ID" value="OGI41661.1"/>
    <property type="molecule type" value="Genomic_DNA"/>
</dbReference>
<keyword evidence="2" id="KW-0732">Signal</keyword>
<dbReference type="Pfam" id="PF01464">
    <property type="entry name" value="SLT"/>
    <property type="match status" value="1"/>
</dbReference>
<protein>
    <submittedName>
        <fullName evidence="4">Transglycosylase</fullName>
    </submittedName>
</protein>
<evidence type="ECO:0000256" key="2">
    <source>
        <dbReference type="SAM" id="SignalP"/>
    </source>
</evidence>
<evidence type="ECO:0000256" key="1">
    <source>
        <dbReference type="ARBA" id="ARBA00007734"/>
    </source>
</evidence>
<organism evidence="4 5">
    <name type="scientific">Candidatus Muproteobacteria bacterium RBG_16_64_11</name>
    <dbReference type="NCBI Taxonomy" id="1817758"/>
    <lineage>
        <taxon>Bacteria</taxon>
        <taxon>Pseudomonadati</taxon>
        <taxon>Pseudomonadota</taxon>
        <taxon>Candidatus Muproteobacteria</taxon>
    </lineage>
</organism>
<gene>
    <name evidence="4" type="ORF">A2150_02915</name>
</gene>
<evidence type="ECO:0000313" key="5">
    <source>
        <dbReference type="Proteomes" id="UP000177925"/>
    </source>
</evidence>
<feature type="chain" id="PRO_5009526602" evidence="2">
    <location>
        <begin position="24"/>
        <end position="193"/>
    </location>
</feature>
<dbReference type="Gene3D" id="1.10.530.10">
    <property type="match status" value="1"/>
</dbReference>
<evidence type="ECO:0000313" key="4">
    <source>
        <dbReference type="EMBL" id="OGI41661.1"/>
    </source>
</evidence>
<comment type="similarity">
    <text evidence="1">Belongs to the transglycosylase Slt family.</text>
</comment>
<dbReference type="InterPro" id="IPR008258">
    <property type="entry name" value="Transglycosylase_SLT_dom_1"/>
</dbReference>
<feature type="signal peptide" evidence="2">
    <location>
        <begin position="1"/>
        <end position="23"/>
    </location>
</feature>
<sequence>MLGRAVVAVAAMLWLGYTPAVPAAGASEQPVDAELRESLKKAANEAGSFTDRFDAVVWMSDMSKRLEKKIPDASFRVELLKAVHHEATRAGLQPELVLAVIHIESNFSLFAISSVGARGLMQVMPFWLKEIGRPDDNLFQLQTNLRYGCTILKHYLDKEKGNRTRALSRYNGTREYSYAAKVFHLLHTSWRPQ</sequence>
<feature type="domain" description="Transglycosylase SLT" evidence="3">
    <location>
        <begin position="85"/>
        <end position="172"/>
    </location>
</feature>